<dbReference type="Pfam" id="PF24727">
    <property type="entry name" value="DUF7679"/>
    <property type="match status" value="1"/>
</dbReference>
<proteinExistence type="predicted"/>
<protein>
    <submittedName>
        <fullName evidence="1">Uncharacterized protein</fullName>
    </submittedName>
</protein>
<organism evidence="1 2">
    <name type="scientific">Lacticaseibacillus paracasei subsp. paracasei Lpp126</name>
    <dbReference type="NCBI Taxonomy" id="1256206"/>
    <lineage>
        <taxon>Bacteria</taxon>
        <taxon>Bacillati</taxon>
        <taxon>Bacillota</taxon>
        <taxon>Bacilli</taxon>
        <taxon>Lactobacillales</taxon>
        <taxon>Lactobacillaceae</taxon>
        <taxon>Lacticaseibacillus</taxon>
    </lineage>
</organism>
<accession>S2R5E8</accession>
<sequence length="163" mass="19897">VLGELYMKKRHIVARVRRPDGLVLDFRLPKDVTRAINVSQQTDWFERLRGGLIVVPMAPYVGKGETALFVGRIERVYYSDRFLKRFTRSQFLLPDVWREQDMLESYTFLRHDHAWLNQQYLKDDLRYWYYDANSHLLGVVRDWHCKLVYYRFHRQKQRLIPNF</sequence>
<gene>
    <name evidence="1" type="ORF">Lpp126_13157</name>
</gene>
<dbReference type="Proteomes" id="UP000014243">
    <property type="component" value="Unassembled WGS sequence"/>
</dbReference>
<feature type="non-terminal residue" evidence="1">
    <location>
        <position position="1"/>
    </location>
</feature>
<evidence type="ECO:0000313" key="2">
    <source>
        <dbReference type="Proteomes" id="UP000014243"/>
    </source>
</evidence>
<dbReference type="EMBL" id="ANKC01000937">
    <property type="protein sequence ID" value="EPC73447.1"/>
    <property type="molecule type" value="Genomic_DNA"/>
</dbReference>
<dbReference type="PATRIC" id="fig|1256206.3.peg.2016"/>
<dbReference type="AlphaFoldDB" id="S2R5E8"/>
<dbReference type="InterPro" id="IPR056096">
    <property type="entry name" value="DUF7679"/>
</dbReference>
<name>S2R5E8_LACPA</name>
<evidence type="ECO:0000313" key="1">
    <source>
        <dbReference type="EMBL" id="EPC73447.1"/>
    </source>
</evidence>
<comment type="caution">
    <text evidence="1">The sequence shown here is derived from an EMBL/GenBank/DDBJ whole genome shotgun (WGS) entry which is preliminary data.</text>
</comment>
<reference evidence="1 2" key="1">
    <citation type="journal article" date="2013" name="PLoS ONE">
        <title>Lactobacillus paracasei comparative genomics: towards species pan-genome definition and exploitation of diversity.</title>
        <authorList>
            <person name="Smokvina T."/>
            <person name="Wels M."/>
            <person name="Polka J."/>
            <person name="Chervaux C."/>
            <person name="Brisse S."/>
            <person name="Boekhorst J."/>
            <person name="van Hylckama Vlieg J.E."/>
            <person name="Siezen R.J."/>
        </authorList>
    </citation>
    <scope>NUCLEOTIDE SEQUENCE [LARGE SCALE GENOMIC DNA]</scope>
    <source>
        <strain evidence="1 2">Lpp126</strain>
    </source>
</reference>